<evidence type="ECO:0000256" key="1">
    <source>
        <dbReference type="ARBA" id="ARBA00001941"/>
    </source>
</evidence>
<dbReference type="SUPFAM" id="SSF144052">
    <property type="entry name" value="Thermophilic metalloprotease-like"/>
    <property type="match status" value="1"/>
</dbReference>
<evidence type="ECO:0000256" key="7">
    <source>
        <dbReference type="ARBA" id="ARBA00022723"/>
    </source>
</evidence>
<comment type="cofactor">
    <cofactor evidence="3">
        <name>Zn(2+)</name>
        <dbReference type="ChEBI" id="CHEBI:29105"/>
    </cofactor>
</comment>
<comment type="caution">
    <text evidence="10">The sequence shown here is derived from an EMBL/GenBank/DDBJ whole genome shotgun (WGS) entry which is preliminary data.</text>
</comment>
<comment type="cofactor">
    <cofactor evidence="1">
        <name>Co(2+)</name>
        <dbReference type="ChEBI" id="CHEBI:48828"/>
    </cofactor>
</comment>
<dbReference type="Gene3D" id="3.40.1830.10">
    <property type="entry name" value="Thermophilic metalloprotease (M29)"/>
    <property type="match status" value="1"/>
</dbReference>
<keyword evidence="9" id="KW-0482">Metalloprotease</keyword>
<dbReference type="PANTHER" id="PTHR34448:SF1">
    <property type="entry name" value="BLL6088 PROTEIN"/>
    <property type="match status" value="1"/>
</dbReference>
<keyword evidence="5 10" id="KW-0031">Aminopeptidase</keyword>
<dbReference type="GO" id="GO:0004177">
    <property type="term" value="F:aminopeptidase activity"/>
    <property type="evidence" value="ECO:0007669"/>
    <property type="project" value="UniProtKB-KW"/>
</dbReference>
<evidence type="ECO:0000256" key="6">
    <source>
        <dbReference type="ARBA" id="ARBA00022670"/>
    </source>
</evidence>
<dbReference type="InterPro" id="IPR035097">
    <property type="entry name" value="M29_N-terminal"/>
</dbReference>
<organism evidence="10">
    <name type="scientific">candidate division WOR-3 bacterium</name>
    <dbReference type="NCBI Taxonomy" id="2052148"/>
    <lineage>
        <taxon>Bacteria</taxon>
        <taxon>Bacteria division WOR-3</taxon>
    </lineage>
</organism>
<keyword evidence="7" id="KW-0479">Metal-binding</keyword>
<dbReference type="GO" id="GO:0046872">
    <property type="term" value="F:metal ion binding"/>
    <property type="evidence" value="ECO:0007669"/>
    <property type="project" value="UniProtKB-KW"/>
</dbReference>
<dbReference type="PANTHER" id="PTHR34448">
    <property type="entry name" value="AMINOPEPTIDASE"/>
    <property type="match status" value="1"/>
</dbReference>
<proteinExistence type="inferred from homology"/>
<comment type="similarity">
    <text evidence="4">Belongs to the peptidase M29 family.</text>
</comment>
<comment type="cofactor">
    <cofactor evidence="2">
        <name>Mg(2+)</name>
        <dbReference type="ChEBI" id="CHEBI:18420"/>
    </cofactor>
</comment>
<dbReference type="InterPro" id="IPR052170">
    <property type="entry name" value="M29_Exopeptidase"/>
</dbReference>
<accession>A0A7C2K2R5</accession>
<dbReference type="GO" id="GO:0008237">
    <property type="term" value="F:metallopeptidase activity"/>
    <property type="evidence" value="ECO:0007669"/>
    <property type="project" value="UniProtKB-KW"/>
</dbReference>
<reference evidence="10" key="1">
    <citation type="journal article" date="2020" name="mSystems">
        <title>Genome- and Community-Level Interaction Insights into Carbon Utilization and Element Cycling Functions of Hydrothermarchaeota in Hydrothermal Sediment.</title>
        <authorList>
            <person name="Zhou Z."/>
            <person name="Liu Y."/>
            <person name="Xu W."/>
            <person name="Pan J."/>
            <person name="Luo Z.H."/>
            <person name="Li M."/>
        </authorList>
    </citation>
    <scope>NUCLEOTIDE SEQUENCE [LARGE SCALE GENOMIC DNA]</scope>
    <source>
        <strain evidence="10">SpSt-34</strain>
    </source>
</reference>
<evidence type="ECO:0000256" key="3">
    <source>
        <dbReference type="ARBA" id="ARBA00001947"/>
    </source>
</evidence>
<dbReference type="InterPro" id="IPR000787">
    <property type="entry name" value="Peptidase_M29"/>
</dbReference>
<dbReference type="GO" id="GO:0006508">
    <property type="term" value="P:proteolysis"/>
    <property type="evidence" value="ECO:0007669"/>
    <property type="project" value="UniProtKB-KW"/>
</dbReference>
<dbReference type="Pfam" id="PF02073">
    <property type="entry name" value="Peptidase_M29"/>
    <property type="match status" value="1"/>
</dbReference>
<evidence type="ECO:0000256" key="2">
    <source>
        <dbReference type="ARBA" id="ARBA00001946"/>
    </source>
</evidence>
<dbReference type="PRINTS" id="PR00919">
    <property type="entry name" value="THERMOPTASE"/>
</dbReference>
<keyword evidence="6" id="KW-0645">Protease</keyword>
<protein>
    <submittedName>
        <fullName evidence="10">Aminopeptidase</fullName>
    </submittedName>
</protein>
<evidence type="ECO:0000313" key="10">
    <source>
        <dbReference type="EMBL" id="HEN27502.1"/>
    </source>
</evidence>
<evidence type="ECO:0000256" key="5">
    <source>
        <dbReference type="ARBA" id="ARBA00022438"/>
    </source>
</evidence>
<name>A0A7C2K2R5_UNCW3</name>
<keyword evidence="8" id="KW-0378">Hydrolase</keyword>
<dbReference type="EMBL" id="DSOL01000064">
    <property type="protein sequence ID" value="HEN27502.1"/>
    <property type="molecule type" value="Genomic_DNA"/>
</dbReference>
<dbReference type="AlphaFoldDB" id="A0A7C2K2R5"/>
<evidence type="ECO:0000256" key="8">
    <source>
        <dbReference type="ARBA" id="ARBA00022801"/>
    </source>
</evidence>
<sequence>MDSEYIRKMAKVLLDYSLNIKKDEILVISSSYLAEPLLLELYKEALLKGAHPVIKVSLPDSTYYFYKYAQEHQLRFIPPWSKVEVETAHCFLNIMATQNTRALTNVDSEKMRVASLAGKELIEIFEERYKKGELRWSVTLYPTPAQAQDAEMALQEFEDFVIEACHLNEEDPVEYWRSVDDRQRRIVKFLESKKEFRITGEDTELVIRTDGRKWVNASGKENFPDGEVFTSPLENGVNGKIRFNLPQYYMGKEVEGVFLEFKDGVVIKANAEKGSEFLQKVLTTDEGSKRLGEFAFGLNYGIKSISKNVLFDEKIGGTIHLAVGRAFAETGGMNKSVVHWDMIYDLRKGGEIYADGELIYRDGKFVVEI</sequence>
<evidence type="ECO:0000256" key="9">
    <source>
        <dbReference type="ARBA" id="ARBA00023049"/>
    </source>
</evidence>
<evidence type="ECO:0000256" key="4">
    <source>
        <dbReference type="ARBA" id="ARBA00008236"/>
    </source>
</evidence>
<gene>
    <name evidence="10" type="ORF">ENQ77_02315</name>
</gene>